<evidence type="ECO:0000313" key="6">
    <source>
        <dbReference type="EMBL" id="MDR7096114.1"/>
    </source>
</evidence>
<comment type="caution">
    <text evidence="6">The sequence shown here is derived from an EMBL/GenBank/DDBJ whole genome shotgun (WGS) entry which is preliminary data.</text>
</comment>
<dbReference type="EC" id="3.6.1.1" evidence="5"/>
<dbReference type="EMBL" id="JAVDWE010000012">
    <property type="protein sequence ID" value="MDR7096114.1"/>
    <property type="molecule type" value="Genomic_DNA"/>
</dbReference>
<name>A0ABU1VF65_9BURK</name>
<evidence type="ECO:0000256" key="4">
    <source>
        <dbReference type="ARBA" id="ARBA00022842"/>
    </source>
</evidence>
<feature type="binding site" evidence="5">
    <location>
        <position position="71"/>
    </location>
    <ligand>
        <name>Mg(2+)</name>
        <dbReference type="ChEBI" id="CHEBI:18420"/>
        <label>2</label>
    </ligand>
</feature>
<dbReference type="GO" id="GO:0004427">
    <property type="term" value="F:inorganic diphosphate phosphatase activity"/>
    <property type="evidence" value="ECO:0007669"/>
    <property type="project" value="UniProtKB-EC"/>
</dbReference>
<feature type="binding site" evidence="5">
    <location>
        <position position="30"/>
    </location>
    <ligand>
        <name>substrate</name>
    </ligand>
</feature>
<dbReference type="CDD" id="cd00412">
    <property type="entry name" value="pyrophosphatase"/>
    <property type="match status" value="1"/>
</dbReference>
<dbReference type="InterPro" id="IPR008162">
    <property type="entry name" value="Pyrophosphatase"/>
</dbReference>
<reference evidence="6 7" key="1">
    <citation type="submission" date="2023-07" db="EMBL/GenBank/DDBJ databases">
        <title>Sorghum-associated microbial communities from plants grown in Nebraska, USA.</title>
        <authorList>
            <person name="Schachtman D."/>
        </authorList>
    </citation>
    <scope>NUCLEOTIDE SEQUENCE [LARGE SCALE GENOMIC DNA]</scope>
    <source>
        <strain evidence="6 7">BE240</strain>
    </source>
</reference>
<comment type="subunit">
    <text evidence="5">Homohexamer.</text>
</comment>
<feature type="binding site" evidence="5">
    <location>
        <position position="44"/>
    </location>
    <ligand>
        <name>substrate</name>
    </ligand>
</feature>
<organism evidence="6 7">
    <name type="scientific">Hydrogenophaga laconesensis</name>
    <dbReference type="NCBI Taxonomy" id="1805971"/>
    <lineage>
        <taxon>Bacteria</taxon>
        <taxon>Pseudomonadati</taxon>
        <taxon>Pseudomonadota</taxon>
        <taxon>Betaproteobacteria</taxon>
        <taxon>Burkholderiales</taxon>
        <taxon>Comamonadaceae</taxon>
        <taxon>Hydrogenophaga</taxon>
    </lineage>
</organism>
<dbReference type="Pfam" id="PF00719">
    <property type="entry name" value="Pyrophosphatase"/>
    <property type="match status" value="1"/>
</dbReference>
<comment type="cofactor">
    <cofactor evidence="1 5">
        <name>Mg(2+)</name>
        <dbReference type="ChEBI" id="CHEBI:18420"/>
    </cofactor>
</comment>
<comment type="function">
    <text evidence="5">Catalyzes the hydrolysis of inorganic pyrophosphate (PPi) forming two phosphate ions.</text>
</comment>
<proteinExistence type="inferred from homology"/>
<comment type="similarity">
    <text evidence="5">Belongs to the PPase family.</text>
</comment>
<comment type="subcellular location">
    <subcellularLocation>
        <location evidence="5">Cytoplasm</location>
    </subcellularLocation>
</comment>
<keyword evidence="5" id="KW-0963">Cytoplasm</keyword>
<keyword evidence="4 5" id="KW-0460">Magnesium</keyword>
<feature type="binding site" evidence="5">
    <location>
        <position position="142"/>
    </location>
    <ligand>
        <name>substrate</name>
    </ligand>
</feature>
<dbReference type="HAMAP" id="MF_00209">
    <property type="entry name" value="Inorganic_PPase"/>
    <property type="match status" value="1"/>
</dbReference>
<protein>
    <recommendedName>
        <fullName evidence="5">Inorganic pyrophosphatase</fullName>
        <ecNumber evidence="5">3.6.1.1</ecNumber>
    </recommendedName>
    <alternativeName>
        <fullName evidence="5">Pyrophosphate phospho-hydrolase</fullName>
        <shortName evidence="5">PPase</shortName>
    </alternativeName>
</protein>
<gene>
    <name evidence="5" type="primary">ppa</name>
    <name evidence="6" type="ORF">J2X09_003869</name>
</gene>
<comment type="catalytic activity">
    <reaction evidence="5">
        <text>diphosphate + H2O = 2 phosphate + H(+)</text>
        <dbReference type="Rhea" id="RHEA:24576"/>
        <dbReference type="ChEBI" id="CHEBI:15377"/>
        <dbReference type="ChEBI" id="CHEBI:15378"/>
        <dbReference type="ChEBI" id="CHEBI:33019"/>
        <dbReference type="ChEBI" id="CHEBI:43474"/>
        <dbReference type="EC" id="3.6.1.1"/>
    </reaction>
</comment>
<feature type="binding site" evidence="5">
    <location>
        <position position="71"/>
    </location>
    <ligand>
        <name>Mg(2+)</name>
        <dbReference type="ChEBI" id="CHEBI:18420"/>
        <label>1</label>
    </ligand>
</feature>
<feature type="binding site" evidence="5">
    <location>
        <position position="103"/>
    </location>
    <ligand>
        <name>Mg(2+)</name>
        <dbReference type="ChEBI" id="CHEBI:18420"/>
        <label>1</label>
    </ligand>
</feature>
<keyword evidence="2 5" id="KW-0479">Metal-binding</keyword>
<evidence type="ECO:0000256" key="2">
    <source>
        <dbReference type="ARBA" id="ARBA00022723"/>
    </source>
</evidence>
<dbReference type="NCBIfam" id="NF002317">
    <property type="entry name" value="PRK01250.1"/>
    <property type="match status" value="1"/>
</dbReference>
<sequence>MALDNVTPGKNVPESFNVIIEIPMNADPIKYEVDKETGAIFVDRFMSTAMHYPTNYGYVPQTISGDGDPVDVLVITPVPLIPGVVVPCRAIGILKMQDEAGEDGKVLAVPTDKILSIYTQWQKPEDLNPMRLKTIQHFFEHYKDLEPGKWVKVLGWEGKDAAHKEILDGIANYQKSQQA</sequence>
<feature type="binding site" evidence="5">
    <location>
        <position position="56"/>
    </location>
    <ligand>
        <name>substrate</name>
    </ligand>
</feature>
<keyword evidence="3 5" id="KW-0378">Hydrolase</keyword>
<accession>A0ABU1VF65</accession>
<evidence type="ECO:0000313" key="7">
    <source>
        <dbReference type="Proteomes" id="UP001265550"/>
    </source>
</evidence>
<evidence type="ECO:0000256" key="1">
    <source>
        <dbReference type="ARBA" id="ARBA00001946"/>
    </source>
</evidence>
<feature type="binding site" evidence="5">
    <location>
        <position position="66"/>
    </location>
    <ligand>
        <name>Mg(2+)</name>
        <dbReference type="ChEBI" id="CHEBI:18420"/>
        <label>1</label>
    </ligand>
</feature>
<dbReference type="PANTHER" id="PTHR10286">
    <property type="entry name" value="INORGANIC PYROPHOSPHATASE"/>
    <property type="match status" value="1"/>
</dbReference>
<evidence type="ECO:0000256" key="3">
    <source>
        <dbReference type="ARBA" id="ARBA00022801"/>
    </source>
</evidence>
<dbReference type="Gene3D" id="3.90.80.10">
    <property type="entry name" value="Inorganic pyrophosphatase"/>
    <property type="match status" value="1"/>
</dbReference>
<dbReference type="PROSITE" id="PS00387">
    <property type="entry name" value="PPASE"/>
    <property type="match status" value="1"/>
</dbReference>
<dbReference type="InterPro" id="IPR036649">
    <property type="entry name" value="Pyrophosphatase_sf"/>
</dbReference>
<dbReference type="Proteomes" id="UP001265550">
    <property type="component" value="Unassembled WGS sequence"/>
</dbReference>
<keyword evidence="7" id="KW-1185">Reference proteome</keyword>
<evidence type="ECO:0000256" key="5">
    <source>
        <dbReference type="HAMAP-Rule" id="MF_00209"/>
    </source>
</evidence>
<dbReference type="SUPFAM" id="SSF50324">
    <property type="entry name" value="Inorganic pyrophosphatase"/>
    <property type="match status" value="1"/>
</dbReference>
<dbReference type="RefSeq" id="WP_204734896.1">
    <property type="nucleotide sequence ID" value="NZ_JAVDWE010000012.1"/>
</dbReference>